<dbReference type="SMART" id="SM00015">
    <property type="entry name" value="IQ"/>
    <property type="match status" value="4"/>
</dbReference>
<dbReference type="Proteomes" id="UP000481153">
    <property type="component" value="Unassembled WGS sequence"/>
</dbReference>
<dbReference type="PANTHER" id="PTHR45911:SF4">
    <property type="entry name" value="MULTIPLE C2 AND TRANSMEMBRANE DOMAIN-CONTAINING PROTEIN"/>
    <property type="match status" value="1"/>
</dbReference>
<evidence type="ECO:0000259" key="4">
    <source>
        <dbReference type="PROSITE" id="PS50004"/>
    </source>
</evidence>
<protein>
    <recommendedName>
        <fullName evidence="4">C2 domain-containing protein</fullName>
    </recommendedName>
</protein>
<feature type="domain" description="C2" evidence="4">
    <location>
        <begin position="1587"/>
        <end position="1770"/>
    </location>
</feature>
<keyword evidence="2" id="KW-0106">Calcium</keyword>
<dbReference type="VEuPathDB" id="FungiDB:AeMF1_004343"/>
<organism evidence="5 6">
    <name type="scientific">Aphanomyces euteiches</name>
    <dbReference type="NCBI Taxonomy" id="100861"/>
    <lineage>
        <taxon>Eukaryota</taxon>
        <taxon>Sar</taxon>
        <taxon>Stramenopiles</taxon>
        <taxon>Oomycota</taxon>
        <taxon>Saprolegniomycetes</taxon>
        <taxon>Saprolegniales</taxon>
        <taxon>Verrucalvaceae</taxon>
        <taxon>Aphanomyces</taxon>
    </lineage>
</organism>
<comment type="caution">
    <text evidence="5">The sequence shown here is derived from an EMBL/GenBank/DDBJ whole genome shotgun (WGS) entry which is preliminary data.</text>
</comment>
<evidence type="ECO:0000313" key="5">
    <source>
        <dbReference type="EMBL" id="KAF0734086.1"/>
    </source>
</evidence>
<dbReference type="PROSITE" id="PS50004">
    <property type="entry name" value="C2"/>
    <property type="match status" value="1"/>
</dbReference>
<dbReference type="Gene3D" id="1.20.5.190">
    <property type="match status" value="1"/>
</dbReference>
<dbReference type="GO" id="GO:0016020">
    <property type="term" value="C:membrane"/>
    <property type="evidence" value="ECO:0007669"/>
    <property type="project" value="TreeGrafter"/>
</dbReference>
<dbReference type="SUPFAM" id="SSF55550">
    <property type="entry name" value="SH2 domain"/>
    <property type="match status" value="1"/>
</dbReference>
<dbReference type="Pfam" id="PF00168">
    <property type="entry name" value="C2"/>
    <property type="match status" value="2"/>
</dbReference>
<feature type="compositionally biased region" description="Pro residues" evidence="3">
    <location>
        <begin position="563"/>
        <end position="576"/>
    </location>
</feature>
<name>A0A6G0X2T0_9STRA</name>
<gene>
    <name evidence="5" type="ORF">Ae201684_009255</name>
</gene>
<keyword evidence="6" id="KW-1185">Reference proteome</keyword>
<evidence type="ECO:0000313" key="6">
    <source>
        <dbReference type="Proteomes" id="UP000481153"/>
    </source>
</evidence>
<dbReference type="InterPro" id="IPR000008">
    <property type="entry name" value="C2_dom"/>
</dbReference>
<dbReference type="EMBL" id="VJMJ01000118">
    <property type="protein sequence ID" value="KAF0734086.1"/>
    <property type="molecule type" value="Genomic_DNA"/>
</dbReference>
<dbReference type="InterPro" id="IPR036860">
    <property type="entry name" value="SH2_dom_sf"/>
</dbReference>
<dbReference type="CDD" id="cd23767">
    <property type="entry name" value="IQCD"/>
    <property type="match status" value="1"/>
</dbReference>
<evidence type="ECO:0000256" key="2">
    <source>
        <dbReference type="ARBA" id="ARBA00022837"/>
    </source>
</evidence>
<accession>A0A6G0X2T0</accession>
<dbReference type="PANTHER" id="PTHR45911">
    <property type="entry name" value="C2 DOMAIN-CONTAINING PROTEIN"/>
    <property type="match status" value="1"/>
</dbReference>
<feature type="region of interest" description="Disordered" evidence="3">
    <location>
        <begin position="556"/>
        <end position="625"/>
    </location>
</feature>
<proteinExistence type="predicted"/>
<dbReference type="SMART" id="SM00239">
    <property type="entry name" value="C2"/>
    <property type="match status" value="2"/>
</dbReference>
<dbReference type="Gene3D" id="2.60.40.150">
    <property type="entry name" value="C2 domain"/>
    <property type="match status" value="1"/>
</dbReference>
<dbReference type="PROSITE" id="PS50096">
    <property type="entry name" value="IQ"/>
    <property type="match status" value="3"/>
</dbReference>
<dbReference type="InterPro" id="IPR000048">
    <property type="entry name" value="IQ_motif_EF-hand-BS"/>
</dbReference>
<dbReference type="InterPro" id="IPR035892">
    <property type="entry name" value="C2_domain_sf"/>
</dbReference>
<keyword evidence="1" id="KW-0479">Metal-binding</keyword>
<reference evidence="5 6" key="1">
    <citation type="submission" date="2019-07" db="EMBL/GenBank/DDBJ databases">
        <title>Genomics analysis of Aphanomyces spp. identifies a new class of oomycete effector associated with host adaptation.</title>
        <authorList>
            <person name="Gaulin E."/>
        </authorList>
    </citation>
    <scope>NUCLEOTIDE SEQUENCE [LARGE SCALE GENOMIC DNA]</scope>
    <source>
        <strain evidence="5 6">ATCC 201684</strain>
    </source>
</reference>
<evidence type="ECO:0000256" key="3">
    <source>
        <dbReference type="SAM" id="MobiDB-lite"/>
    </source>
</evidence>
<dbReference type="CDD" id="cd00173">
    <property type="entry name" value="SH2"/>
    <property type="match status" value="1"/>
</dbReference>
<dbReference type="CDD" id="cd00030">
    <property type="entry name" value="C2"/>
    <property type="match status" value="1"/>
</dbReference>
<dbReference type="GO" id="GO:0005509">
    <property type="term" value="F:calcium ion binding"/>
    <property type="evidence" value="ECO:0007669"/>
    <property type="project" value="TreeGrafter"/>
</dbReference>
<sequence>MPGWRRKRHVVVSLPPVSSPPANNPVEADGHDSEMQSLNTLVHPPTSLEPLPALETHYHTLLTYPRLVHDHTTHLRVGDFVARSAARWASRYERPLDSALARQRVEHSAVIAIQTSARTWLAKRMKSCRVHAVLELQQRRAMWFGRLHAPSAAALALALESPLSSPLLLRIFPITAHLPALSSHRALAACLLQGQLLYRSAVRTARYVRQPQPLKHLIASAVIATSTLLHRLRLQIACHAAVVIQCKHRSRLAIRQRVYLAQVRRRHRAAASIQIAYRSHAAREKLRTLRNHHAALVIQCAFRCYLARQAALRQCRHCVARRHVVDCIRVALPAVAALICNHAARRIQRVQRGRAARSRFRELALQNEALRLKRSPERGFLLYARGAYYEAALLLEQSFLHGVVGDSDFWIKFGTAHFYAFEASGDRSQLEKALMAYRQLFPKADDVERDDKVWLGVALLYAKALFYAHMFRPCLDLTTAFLAWQASRGDKNNLAVAHALAANVLFGMHQLERCKEHLEAMLALGALQIYSELELRYMLAVVLTLLAKEADVDDGSRLKATTEPPPTATTPPPSPKPSDANNPPTAVADPPSSPRLSRENNPKTPTDQPPPPPSPEPRTPQPKLSRAEELQALADAEYAKCFAIVELWPGFGFYHGVMTHAAAEALLEPTPDGTFLLFRIKAASVHVYVKVKWGPNEYTSMKISRDDNSGMYSNPNSMEASDWTLLGFLAKLPKAAGIALRCGLRSGGGDPRLSPSFGVGMTSWDEWKNSNHAWLQAAHEWELHSGYVFASFLASCSPASVEFQHKMRLATKKQSKGWHLAPKTSTLNGVPPPAIQCQVEALIIQAKAARGLGKTMDSLVFIQQAASLDLAADCIRRSWAATSFASDLRKVQKLDRLWVHALGLDTYTPRTHGNPQAEVLLLECIYRQHFHKFATIDVHRRLVRAHIRAYCFCGFDLIHLELACRSTDALVAAWQRQDESVSTPIRPPVMRRLDPSVPKGRKAAKRPRRAKLDVKSWSVELLIEQTEVVYRSLQFNRAIELLQLLLRRTKTHAAAYGHIHRLSALRLAFVYAHTKQFDRAIHTMTQLVHPVEAAPATTGALPRWPVVMAFEFNPMEVRFLRGVLLDMQADSGAPTQEKAWHDFAPLHADMVSHVKKMLQDEQYVANTPDFRAEHVSGVVVTIGECHGLEIDNVMRSNVRIVVQCDGKAVSMTEPPSWETMQPNWNLQKISVPASSKHAHIHITIFNRVQLRDVPLATLQLPLSALFATGHIDGKDFHLRTTSSSGYNATTLFMSFELTTFKPARSRKLQEQRHIAFALSDFVNQAYVWQFFAARFVRMSDHFLARHFLVQALRRLAPPHDIRTIHMMLDVARCDLACRGSNQKLQASAIDWLQKAHHAALMLERRHHSVENEIVDLMQQALQSESSFERKLNMCLEHSLTSDYVVVTSEHGSYFVNKDTGDCILDQPLGFEPSIQKPPLRRTVIFSSSMKPRILAVRQQMKQDAASDPEQWVAMFDEFHGRMFYVSQVHSMQSYKRPERYVMVADEMTVYSVLVIQDVFRARRKRAWLRRLFRRTVHSIMVVNYMLAQWHIREEARAIRAAKVPLTCLKLTIESASELRAADRISSDPFVEIQLSNRTAVRRTTVRKATLEPVWNEVFHLRYAWLDHEQAILHPTPHNAKDEQEEDDEHDHLLSSVDLMRVTGQLAENLVMNEDHGIAKHDNDEGPTIALTVFDYDAPTSAKQEAIRDFLGLAIIPIDPLDHGKPISRELQLRDEDGYLSPRSRGTLSITVQWIPYVFPLQLKTVMVATRAIARLDALKRQRYVERAKLQAPPVLPKPTLSDDHKMLLELIDSKWQDALIKLADAIVMADQLQRLVLRLNEARKSHTNAEEEEHIERRLKAVIRDQFQVKRRGVQDSMRDVAKCLKSFAKVTYDEVNKYVLSGGDVVLQEKVLLWFDNLGYSSETPRVSNDRPIIQDETYDRIMDFVLVQKECFVTWETSLRSLVGECFQEGNWSFDMSKELAICRKIEDTLSDAPLQKPPSTPSDDDKIKHRQVVHAKKLDKQRKHHKANSKVAKVMGSKQKIYAHLYAPGRLRPKLRVFERMDIDTLDGEETACFAFQSCLKFQSKAEKTLRGTPTERLSR</sequence>
<dbReference type="SUPFAM" id="SSF49562">
    <property type="entry name" value="C2 domain (Calcium/lipid-binding domain, CaLB)"/>
    <property type="match status" value="2"/>
</dbReference>
<evidence type="ECO:0000256" key="1">
    <source>
        <dbReference type="ARBA" id="ARBA00022723"/>
    </source>
</evidence>
<feature type="compositionally biased region" description="Pro residues" evidence="3">
    <location>
        <begin position="607"/>
        <end position="620"/>
    </location>
</feature>